<dbReference type="Pfam" id="PF00892">
    <property type="entry name" value="EamA"/>
    <property type="match status" value="2"/>
</dbReference>
<gene>
    <name evidence="9" type="ORF">BC6307_15065</name>
</gene>
<keyword evidence="5 7" id="KW-1133">Transmembrane helix</keyword>
<comment type="similarity">
    <text evidence="2">Belongs to the EamA transporter family.</text>
</comment>
<protein>
    <submittedName>
        <fullName evidence="9">EamA family transporter</fullName>
    </submittedName>
</protein>
<evidence type="ECO:0000256" key="7">
    <source>
        <dbReference type="SAM" id="Phobius"/>
    </source>
</evidence>
<dbReference type="STRING" id="1314751.GCA_001591425_02418"/>
<keyword evidence="10" id="KW-1185">Reference proteome</keyword>
<evidence type="ECO:0000256" key="2">
    <source>
        <dbReference type="ARBA" id="ARBA00007362"/>
    </source>
</evidence>
<dbReference type="PANTHER" id="PTHR32322:SF18">
    <property type="entry name" value="S-ADENOSYLMETHIONINE_S-ADENOSYLHOMOCYSTEINE TRANSPORTER"/>
    <property type="match status" value="1"/>
</dbReference>
<feature type="transmembrane region" description="Helical" evidence="7">
    <location>
        <begin position="157"/>
        <end position="176"/>
    </location>
</feature>
<evidence type="ECO:0000313" key="10">
    <source>
        <dbReference type="Proteomes" id="UP000215224"/>
    </source>
</evidence>
<dbReference type="Proteomes" id="UP000215224">
    <property type="component" value="Chromosome"/>
</dbReference>
<feature type="transmembrane region" description="Helical" evidence="7">
    <location>
        <begin position="7"/>
        <end position="28"/>
    </location>
</feature>
<evidence type="ECO:0000256" key="5">
    <source>
        <dbReference type="ARBA" id="ARBA00022989"/>
    </source>
</evidence>
<feature type="transmembrane region" description="Helical" evidence="7">
    <location>
        <begin position="74"/>
        <end position="93"/>
    </location>
</feature>
<keyword evidence="4 7" id="KW-0812">Transmembrane</keyword>
<dbReference type="InterPro" id="IPR050638">
    <property type="entry name" value="AA-Vitamin_Transporters"/>
</dbReference>
<dbReference type="PANTHER" id="PTHR32322">
    <property type="entry name" value="INNER MEMBRANE TRANSPORTER"/>
    <property type="match status" value="1"/>
</dbReference>
<feature type="transmembrane region" description="Helical" evidence="7">
    <location>
        <begin position="126"/>
        <end position="145"/>
    </location>
</feature>
<name>A0A223KSU1_9BACI</name>
<dbReference type="InterPro" id="IPR037185">
    <property type="entry name" value="EmrE-like"/>
</dbReference>
<dbReference type="AlphaFoldDB" id="A0A223KSU1"/>
<proteinExistence type="inferred from homology"/>
<sequence length="312" mass="34097">MLRIKGILMIISGATLWGATGPLIEYILQNTNLSVPFLLTLRLTIAGIVLLSLLCIKKADVFSIWKQPSSRNQLVLFSVFGMLGIQYTFVAAIEESNAVVATLLQFSAPIFVVLYVSLLHKKLPPGYQVIGIIGTLIGLFLLMTNGNFSNLLVSNKALLWGLALGITFAFYTLYPARLMKEWGVLIVVGWAMLCGGIVLGVINRVWSSNEWSIIVEPLVLSKLVILIIFGTMAFVLFLSSLKYISAVETSILSSVEPLTAMMISALWFGMMLQTVQLYGVLLMIIFVSWLSVGGILKKSKSHQTGVAKNSSG</sequence>
<dbReference type="InterPro" id="IPR000620">
    <property type="entry name" value="EamA_dom"/>
</dbReference>
<evidence type="ECO:0000313" key="9">
    <source>
        <dbReference type="EMBL" id="AST92516.1"/>
    </source>
</evidence>
<evidence type="ECO:0000256" key="6">
    <source>
        <dbReference type="ARBA" id="ARBA00023136"/>
    </source>
</evidence>
<feature type="transmembrane region" description="Helical" evidence="7">
    <location>
        <begin position="183"/>
        <end position="206"/>
    </location>
</feature>
<feature type="transmembrane region" description="Helical" evidence="7">
    <location>
        <begin position="275"/>
        <end position="296"/>
    </location>
</feature>
<dbReference type="GO" id="GO:0005886">
    <property type="term" value="C:plasma membrane"/>
    <property type="evidence" value="ECO:0007669"/>
    <property type="project" value="UniProtKB-SubCell"/>
</dbReference>
<feature type="transmembrane region" description="Helical" evidence="7">
    <location>
        <begin position="99"/>
        <end position="119"/>
    </location>
</feature>
<organism evidence="9 10">
    <name type="scientific">Sutcliffiella cohnii</name>
    <dbReference type="NCBI Taxonomy" id="33932"/>
    <lineage>
        <taxon>Bacteria</taxon>
        <taxon>Bacillati</taxon>
        <taxon>Bacillota</taxon>
        <taxon>Bacilli</taxon>
        <taxon>Bacillales</taxon>
        <taxon>Bacillaceae</taxon>
        <taxon>Sutcliffiella</taxon>
    </lineage>
</organism>
<evidence type="ECO:0000256" key="3">
    <source>
        <dbReference type="ARBA" id="ARBA00022475"/>
    </source>
</evidence>
<feature type="transmembrane region" description="Helical" evidence="7">
    <location>
        <begin position="34"/>
        <end position="54"/>
    </location>
</feature>
<feature type="domain" description="EamA" evidence="8">
    <location>
        <begin position="5"/>
        <end position="143"/>
    </location>
</feature>
<dbReference type="SUPFAM" id="SSF103481">
    <property type="entry name" value="Multidrug resistance efflux transporter EmrE"/>
    <property type="match status" value="1"/>
</dbReference>
<keyword evidence="3" id="KW-1003">Cell membrane</keyword>
<accession>A0A223KSU1</accession>
<dbReference type="RefSeq" id="WP_066416417.1">
    <property type="nucleotide sequence ID" value="NZ_CP018866.1"/>
</dbReference>
<reference evidence="9 10" key="1">
    <citation type="submission" date="2016-12" db="EMBL/GenBank/DDBJ databases">
        <title>The whole genome sequencing and assembly of Bacillus cohnii DSM 6307T strain.</title>
        <authorList>
            <person name="Lee Y.-J."/>
            <person name="Yi H."/>
            <person name="Bahn Y.-S."/>
            <person name="Kim J.F."/>
            <person name="Lee D.-W."/>
        </authorList>
    </citation>
    <scope>NUCLEOTIDE SEQUENCE [LARGE SCALE GENOMIC DNA]</scope>
    <source>
        <strain evidence="9 10">DSM 6307</strain>
    </source>
</reference>
<feature type="transmembrane region" description="Helical" evidence="7">
    <location>
        <begin position="250"/>
        <end position="269"/>
    </location>
</feature>
<comment type="subcellular location">
    <subcellularLocation>
        <location evidence="1">Cell membrane</location>
        <topology evidence="1">Multi-pass membrane protein</topology>
    </subcellularLocation>
</comment>
<dbReference type="KEGG" id="bcoh:BC6307_15065"/>
<dbReference type="EMBL" id="CP018866">
    <property type="protein sequence ID" value="AST92516.1"/>
    <property type="molecule type" value="Genomic_DNA"/>
</dbReference>
<evidence type="ECO:0000256" key="4">
    <source>
        <dbReference type="ARBA" id="ARBA00022692"/>
    </source>
</evidence>
<keyword evidence="6 7" id="KW-0472">Membrane</keyword>
<evidence type="ECO:0000259" key="8">
    <source>
        <dbReference type="Pfam" id="PF00892"/>
    </source>
</evidence>
<evidence type="ECO:0000256" key="1">
    <source>
        <dbReference type="ARBA" id="ARBA00004651"/>
    </source>
</evidence>
<feature type="domain" description="EamA" evidence="8">
    <location>
        <begin position="156"/>
        <end position="290"/>
    </location>
</feature>
<feature type="transmembrane region" description="Helical" evidence="7">
    <location>
        <begin position="218"/>
        <end position="238"/>
    </location>
</feature>